<feature type="region of interest" description="Disordered" evidence="1">
    <location>
        <begin position="644"/>
        <end position="663"/>
    </location>
</feature>
<evidence type="ECO:0000313" key="3">
    <source>
        <dbReference type="Proteomes" id="UP001303373"/>
    </source>
</evidence>
<feature type="compositionally biased region" description="Low complexity" evidence="1">
    <location>
        <begin position="700"/>
        <end position="709"/>
    </location>
</feature>
<organism evidence="2 3">
    <name type="scientific">Acrodontium crateriforme</name>
    <dbReference type="NCBI Taxonomy" id="150365"/>
    <lineage>
        <taxon>Eukaryota</taxon>
        <taxon>Fungi</taxon>
        <taxon>Dikarya</taxon>
        <taxon>Ascomycota</taxon>
        <taxon>Pezizomycotina</taxon>
        <taxon>Dothideomycetes</taxon>
        <taxon>Dothideomycetidae</taxon>
        <taxon>Mycosphaerellales</taxon>
        <taxon>Teratosphaeriaceae</taxon>
        <taxon>Acrodontium</taxon>
    </lineage>
</organism>
<feature type="region of interest" description="Disordered" evidence="1">
    <location>
        <begin position="670"/>
        <end position="749"/>
    </location>
</feature>
<feature type="compositionally biased region" description="Low complexity" evidence="1">
    <location>
        <begin position="1"/>
        <end position="14"/>
    </location>
</feature>
<evidence type="ECO:0000313" key="2">
    <source>
        <dbReference type="EMBL" id="WPG98316.1"/>
    </source>
</evidence>
<feature type="compositionally biased region" description="Acidic residues" evidence="1">
    <location>
        <begin position="315"/>
        <end position="330"/>
    </location>
</feature>
<sequence>MPSLSSSHHSPLAAGEAHSTAAPPRPQLSKRNQSTNSTHTLNKGGITSPSSASEQAEHPLRRPVAKRHAKFALARGHGSRGNLAKVGRHAAQPHHHGEESRKHAKSRSTHEGDTEIRLPGSLDESRPPPPPPMRRNMTSYQLPRTTSYAKLKKNHSHGALTRLNPPKTMSNVSSGSQRTPLSPGIKGKNRRHRSDDLGPGAREKDLHEQEVELLQQQQERREPPKKVGFAVGSVGDDSDDDQPQMEGSGLQEDEWTEESNSASPYSTRQNTANNSRRQSLVEQPKAEKRGVKHPFANAYAIQEAAQRAKDAHEEAEADESAVQSDTDEDSPSPRSTGPIHHHKAPSEPPQVPNEPSAARQIQRAPPKEHANPTTRRILSHGANLPAPALVSQVSAMDDGHNSRDSPSASMRSSRSNVADGSIEQDQDLISRFIPSSHHNPSIGSATTSSMNTPKTGSFKHGSFYTPEEDSVLHRARPAGYHPTPVSPGSTVSAGSGAATPAVGRSRIELRMLGEKALADREAAAERAPHLPHHVYDRRNETLKSYLAGNNIVGDGRGLVSATSLSLGPETFQGRFKAINTELKVVQRFRDPILESVERMKTIKGSRVWLKYSVQKPVQPPNQGGGLKGNKSAVSLLPAALSGAAAAADRQQPHGISESPPDEFKGAAIQMPKRESGSKSVSPQKPAFGSTRSAIAMHRASSSMSTPTTTQQLARRPAARRGVSFAGTPPETRERRDVSTTEPMGDYTDGRGADFVARMLWEEVA</sequence>
<feature type="compositionally biased region" description="Polar residues" evidence="1">
    <location>
        <begin position="167"/>
        <end position="180"/>
    </location>
</feature>
<dbReference type="EMBL" id="CP138581">
    <property type="protein sequence ID" value="WPG98316.1"/>
    <property type="molecule type" value="Genomic_DNA"/>
</dbReference>
<feature type="compositionally biased region" description="Polar residues" evidence="1">
    <location>
        <begin position="136"/>
        <end position="148"/>
    </location>
</feature>
<dbReference type="Proteomes" id="UP001303373">
    <property type="component" value="Chromosome 2"/>
</dbReference>
<feature type="compositionally biased region" description="Polar residues" evidence="1">
    <location>
        <begin position="29"/>
        <end position="54"/>
    </location>
</feature>
<feature type="region of interest" description="Disordered" evidence="1">
    <location>
        <begin position="1"/>
        <end position="464"/>
    </location>
</feature>
<protein>
    <submittedName>
        <fullName evidence="2">Uncharacterized protein</fullName>
    </submittedName>
</protein>
<proteinExistence type="predicted"/>
<name>A0AAQ3LYF2_9PEZI</name>
<gene>
    <name evidence="2" type="ORF">R9X50_00110400</name>
</gene>
<evidence type="ECO:0000256" key="1">
    <source>
        <dbReference type="SAM" id="MobiDB-lite"/>
    </source>
</evidence>
<dbReference type="AlphaFoldDB" id="A0AAQ3LYF2"/>
<feature type="region of interest" description="Disordered" evidence="1">
    <location>
        <begin position="480"/>
        <end position="499"/>
    </location>
</feature>
<reference evidence="2 3" key="1">
    <citation type="submission" date="2023-11" db="EMBL/GenBank/DDBJ databases">
        <title>An acidophilic fungus is an integral part of prey digestion in a carnivorous sundew plant.</title>
        <authorList>
            <person name="Tsai I.J."/>
        </authorList>
    </citation>
    <scope>NUCLEOTIDE SEQUENCE [LARGE SCALE GENOMIC DNA]</scope>
    <source>
        <strain evidence="2">169a</strain>
    </source>
</reference>
<keyword evidence="3" id="KW-1185">Reference proteome</keyword>
<feature type="compositionally biased region" description="Low complexity" evidence="1">
    <location>
        <begin position="404"/>
        <end position="415"/>
    </location>
</feature>
<feature type="compositionally biased region" description="Polar residues" evidence="1">
    <location>
        <begin position="258"/>
        <end position="281"/>
    </location>
</feature>
<feature type="compositionally biased region" description="Basic residues" evidence="1">
    <location>
        <begin position="61"/>
        <end position="70"/>
    </location>
</feature>
<feature type="compositionally biased region" description="Polar residues" evidence="1">
    <location>
        <begin position="436"/>
        <end position="455"/>
    </location>
</feature>
<accession>A0AAQ3LYF2</accession>
<feature type="compositionally biased region" description="Basic and acidic residues" evidence="1">
    <location>
        <begin position="193"/>
        <end position="210"/>
    </location>
</feature>